<proteinExistence type="predicted"/>
<dbReference type="GO" id="GO:0031167">
    <property type="term" value="P:rRNA methylation"/>
    <property type="evidence" value="ECO:0007669"/>
    <property type="project" value="InterPro"/>
</dbReference>
<dbReference type="PANTHER" id="PTHR43542">
    <property type="entry name" value="METHYLTRANSFERASE"/>
    <property type="match status" value="1"/>
</dbReference>
<protein>
    <submittedName>
        <fullName evidence="3">16S rRNA (Guanine(966)-N(2))-methyltransferase RsmD</fullName>
    </submittedName>
</protein>
<dbReference type="SUPFAM" id="SSF53335">
    <property type="entry name" value="S-adenosyl-L-methionine-dependent methyltransferases"/>
    <property type="match status" value="1"/>
</dbReference>
<evidence type="ECO:0000313" key="4">
    <source>
        <dbReference type="Proteomes" id="UP000324781"/>
    </source>
</evidence>
<keyword evidence="2 3" id="KW-0808">Transferase</keyword>
<dbReference type="GO" id="GO:0003676">
    <property type="term" value="F:nucleic acid binding"/>
    <property type="evidence" value="ECO:0007669"/>
    <property type="project" value="InterPro"/>
</dbReference>
<dbReference type="InterPro" id="IPR002052">
    <property type="entry name" value="DNA_methylase_N6_adenine_CS"/>
</dbReference>
<dbReference type="Gene3D" id="3.40.50.150">
    <property type="entry name" value="Vaccinia Virus protein VP39"/>
    <property type="match status" value="1"/>
</dbReference>
<evidence type="ECO:0000256" key="2">
    <source>
        <dbReference type="ARBA" id="ARBA00022679"/>
    </source>
</evidence>
<dbReference type="InterPro" id="IPR029063">
    <property type="entry name" value="SAM-dependent_MTases_sf"/>
</dbReference>
<dbReference type="EMBL" id="FQZP01000041">
    <property type="protein sequence ID" value="SHJ32212.1"/>
    <property type="molecule type" value="Genomic_DNA"/>
</dbReference>
<dbReference type="GO" id="GO:0008168">
    <property type="term" value="F:methyltransferase activity"/>
    <property type="evidence" value="ECO:0007669"/>
    <property type="project" value="UniProtKB-KW"/>
</dbReference>
<reference evidence="3 4" key="1">
    <citation type="submission" date="2016-11" db="EMBL/GenBank/DDBJ databases">
        <authorList>
            <person name="Varghese N."/>
            <person name="Submissions S."/>
        </authorList>
    </citation>
    <scope>NUCLEOTIDE SEQUENCE [LARGE SCALE GENOMIC DNA]</scope>
    <source>
        <strain evidence="3 4">DSM 19027</strain>
    </source>
</reference>
<dbReference type="RefSeq" id="WP_149679204.1">
    <property type="nucleotide sequence ID" value="NZ_DAONMB010000098.1"/>
</dbReference>
<keyword evidence="1 3" id="KW-0489">Methyltransferase</keyword>
<dbReference type="AlphaFoldDB" id="A0A1M6ICL9"/>
<evidence type="ECO:0000313" key="3">
    <source>
        <dbReference type="EMBL" id="SHJ32212.1"/>
    </source>
</evidence>
<dbReference type="NCBIfam" id="TIGR00095">
    <property type="entry name" value="16S rRNA (guanine(966)-N(2))-methyltransferase RsmD"/>
    <property type="match status" value="1"/>
</dbReference>
<organism evidence="3 4">
    <name type="scientific">Thermoclostridium caenicola</name>
    <dbReference type="NCBI Taxonomy" id="659425"/>
    <lineage>
        <taxon>Bacteria</taxon>
        <taxon>Bacillati</taxon>
        <taxon>Bacillota</taxon>
        <taxon>Clostridia</taxon>
        <taxon>Eubacteriales</taxon>
        <taxon>Oscillospiraceae</taxon>
        <taxon>Thermoclostridium</taxon>
    </lineage>
</organism>
<dbReference type="Pfam" id="PF03602">
    <property type="entry name" value="Cons_hypoth95"/>
    <property type="match status" value="1"/>
</dbReference>
<dbReference type="OrthoDB" id="9803017at2"/>
<dbReference type="PIRSF" id="PIRSF004553">
    <property type="entry name" value="CHP00095"/>
    <property type="match status" value="1"/>
</dbReference>
<gene>
    <name evidence="3" type="ORF">SAMN05444373_104118</name>
</gene>
<accession>A0A1M6ICL9</accession>
<evidence type="ECO:0000256" key="1">
    <source>
        <dbReference type="ARBA" id="ARBA00022603"/>
    </source>
</evidence>
<dbReference type="Proteomes" id="UP000324781">
    <property type="component" value="Unassembled WGS sequence"/>
</dbReference>
<sequence>MVRIISGTAGGIPIKVPPTEKTKPTLDRVKESVFSILHPYIPGTKVLDLFSGSGNLGLEALSRGADFAVFVDNSRLCTQIIKENIKKTRMEEKAQVVQSDVYRAIQHFARQGMQFDMILLDPPYAQDFVIKTLQMIEENGIIVENGLIAVEHIESEPVPDRIGSLVKVRSKHYGDTVFTFFIRNSMDEEA</sequence>
<keyword evidence="4" id="KW-1185">Reference proteome</keyword>
<dbReference type="PROSITE" id="PS00092">
    <property type="entry name" value="N6_MTASE"/>
    <property type="match status" value="1"/>
</dbReference>
<dbReference type="InterPro" id="IPR004398">
    <property type="entry name" value="RNA_MeTrfase_RsmD"/>
</dbReference>
<dbReference type="PANTHER" id="PTHR43542:SF1">
    <property type="entry name" value="METHYLTRANSFERASE"/>
    <property type="match status" value="1"/>
</dbReference>
<name>A0A1M6ICL9_9FIRM</name>
<dbReference type="CDD" id="cd02440">
    <property type="entry name" value="AdoMet_MTases"/>
    <property type="match status" value="1"/>
</dbReference>